<feature type="transmembrane region" description="Helical" evidence="5">
    <location>
        <begin position="20"/>
        <end position="44"/>
    </location>
</feature>
<keyword evidence="4 5" id="KW-0472">Membrane</keyword>
<dbReference type="RefSeq" id="WP_104473814.1">
    <property type="nucleotide sequence ID" value="NZ_MPZN01000001.1"/>
</dbReference>
<protein>
    <recommendedName>
        <fullName evidence="8">Phosphoinositide phospholipase C, Ca2+-dependent</fullName>
    </recommendedName>
</protein>
<evidence type="ECO:0000256" key="4">
    <source>
        <dbReference type="ARBA" id="ARBA00023136"/>
    </source>
</evidence>
<dbReference type="InterPro" id="IPR032075">
    <property type="entry name" value="PI-PLC-C1"/>
</dbReference>
<dbReference type="SUPFAM" id="SSF51695">
    <property type="entry name" value="PLC-like phosphodiesterases"/>
    <property type="match status" value="1"/>
</dbReference>
<dbReference type="InterPro" id="IPR051008">
    <property type="entry name" value="Telomere_Capping_Maintenance"/>
</dbReference>
<name>A0ABX5B0A7_9MICO</name>
<comment type="subcellular location">
    <subcellularLocation>
        <location evidence="1">Membrane</location>
    </subcellularLocation>
</comment>
<dbReference type="Gene3D" id="3.20.20.190">
    <property type="entry name" value="Phosphatidylinositol (PI) phosphodiesterase"/>
    <property type="match status" value="1"/>
</dbReference>
<reference evidence="6 7" key="1">
    <citation type="journal article" date="2008" name="Int. J. Syst. Evol. Microbiol.">
        <title>Leifsonia pindariensis sp. nov., isolated from the Pindari glacier of the Indian Himalayas, and emended description of the genus Leifsonia.</title>
        <authorList>
            <person name="Reddy G.S."/>
            <person name="Prabagaran S.R."/>
            <person name="Shivaji S."/>
        </authorList>
    </citation>
    <scope>NUCLEOTIDE SEQUENCE [LARGE SCALE GENOMIC DNA]</scope>
    <source>
        <strain evidence="6 7">PON 10</strain>
    </source>
</reference>
<organism evidence="6 7">
    <name type="scientific">Microterricola pindariensis</name>
    <dbReference type="NCBI Taxonomy" id="478010"/>
    <lineage>
        <taxon>Bacteria</taxon>
        <taxon>Bacillati</taxon>
        <taxon>Actinomycetota</taxon>
        <taxon>Actinomycetes</taxon>
        <taxon>Micrococcales</taxon>
        <taxon>Microbacteriaceae</taxon>
        <taxon>Microterricola</taxon>
    </lineage>
</organism>
<evidence type="ECO:0000256" key="1">
    <source>
        <dbReference type="ARBA" id="ARBA00004370"/>
    </source>
</evidence>
<evidence type="ECO:0000313" key="7">
    <source>
        <dbReference type="Proteomes" id="UP000237755"/>
    </source>
</evidence>
<gene>
    <name evidence="6" type="ORF">GY24_00180</name>
</gene>
<comment type="caution">
    <text evidence="6">The sequence shown here is derived from an EMBL/GenBank/DDBJ whole genome shotgun (WGS) entry which is preliminary data.</text>
</comment>
<dbReference type="Proteomes" id="UP000237755">
    <property type="component" value="Unassembled WGS sequence"/>
</dbReference>
<dbReference type="PANTHER" id="PTHR35518">
    <property type="entry name" value="MAINTENANCE OF TELOMOERE CAPPING"/>
    <property type="match status" value="1"/>
</dbReference>
<proteinExistence type="predicted"/>
<sequence>MTQSTDGTAARPRALRNTLLVLGSAVGVLVLAAAAMLVSFLLLGRQSSADQIARFEAHQADVAALAQSERDAWVDTAGDPTVTDALPFNQLQTIATHNSYVQEPTWLQLQVIDLFDPGQAVALQYGHAPLWDQLEAGIRSFEIDVRWNGESFEASHVPLVANRSTMPDFALGLREIALWSEAHPAHLPISIMIEPKADYLFLDPALKLFDTAACAALDATVTDALGDRLFTPGDLQGDGPSLRAAVAASGWPSVAEMRGSVLFFYAENKRARELCFDSDANNPERAIFASSHSAADDAVFAVRDDPWDPAVAADLTDGILVRLRADADLKPSEEGRNLAFATGAHIVSTDFPPGAPEEGTGYSAVFPGGYLARAAGGH</sequence>
<dbReference type="Pfam" id="PF16670">
    <property type="entry name" value="PI-PLC-C1"/>
    <property type="match status" value="2"/>
</dbReference>
<evidence type="ECO:0000313" key="6">
    <source>
        <dbReference type="EMBL" id="PPL20492.1"/>
    </source>
</evidence>
<evidence type="ECO:0000256" key="3">
    <source>
        <dbReference type="ARBA" id="ARBA00022989"/>
    </source>
</evidence>
<accession>A0ABX5B0A7</accession>
<keyword evidence="7" id="KW-1185">Reference proteome</keyword>
<dbReference type="EMBL" id="MPZN01000001">
    <property type="protein sequence ID" value="PPL20492.1"/>
    <property type="molecule type" value="Genomic_DNA"/>
</dbReference>
<dbReference type="PANTHER" id="PTHR35518:SF2">
    <property type="entry name" value="MAINTENANCE OF TELOMERE CAPPING PROTEIN 6"/>
    <property type="match status" value="1"/>
</dbReference>
<keyword evidence="3 5" id="KW-1133">Transmembrane helix</keyword>
<evidence type="ECO:0000256" key="5">
    <source>
        <dbReference type="SAM" id="Phobius"/>
    </source>
</evidence>
<evidence type="ECO:0008006" key="8">
    <source>
        <dbReference type="Google" id="ProtNLM"/>
    </source>
</evidence>
<dbReference type="InterPro" id="IPR017946">
    <property type="entry name" value="PLC-like_Pdiesterase_TIM-brl"/>
</dbReference>
<evidence type="ECO:0000256" key="2">
    <source>
        <dbReference type="ARBA" id="ARBA00022692"/>
    </source>
</evidence>
<dbReference type="PROSITE" id="PS50007">
    <property type="entry name" value="PIPLC_X_DOMAIN"/>
    <property type="match status" value="1"/>
</dbReference>
<keyword evidence="2 5" id="KW-0812">Transmembrane</keyword>